<feature type="domain" description="Orc1-like AAA ATPase" evidence="3">
    <location>
        <begin position="94"/>
        <end position="230"/>
    </location>
</feature>
<reference evidence="4 5" key="1">
    <citation type="submission" date="2016-11" db="EMBL/GenBank/DDBJ databases">
        <authorList>
            <person name="Jaros S."/>
            <person name="Januszkiewicz K."/>
            <person name="Wedrychowicz H."/>
        </authorList>
    </citation>
    <scope>NUCLEOTIDE SEQUENCE [LARGE SCALE GENOMIC DNA]</scope>
    <source>
        <strain evidence="4 5">CGMCC 4.5723</strain>
    </source>
</reference>
<dbReference type="Proteomes" id="UP000184452">
    <property type="component" value="Unassembled WGS sequence"/>
</dbReference>
<name>A0A1M6WY09_9ACTN</name>
<feature type="region of interest" description="Disordered" evidence="2">
    <location>
        <begin position="1"/>
        <end position="43"/>
    </location>
</feature>
<evidence type="ECO:0000259" key="3">
    <source>
        <dbReference type="Pfam" id="PF13191"/>
    </source>
</evidence>
<evidence type="ECO:0000256" key="1">
    <source>
        <dbReference type="PROSITE-ProRule" id="PRU00339"/>
    </source>
</evidence>
<feature type="repeat" description="TPR" evidence="1">
    <location>
        <begin position="546"/>
        <end position="579"/>
    </location>
</feature>
<dbReference type="Gene3D" id="3.40.50.300">
    <property type="entry name" value="P-loop containing nucleotide triphosphate hydrolases"/>
    <property type="match status" value="1"/>
</dbReference>
<dbReference type="Pfam" id="PF13191">
    <property type="entry name" value="AAA_16"/>
    <property type="match status" value="1"/>
</dbReference>
<dbReference type="InterPro" id="IPR027417">
    <property type="entry name" value="P-loop_NTPase"/>
</dbReference>
<dbReference type="InterPro" id="IPR041664">
    <property type="entry name" value="AAA_16"/>
</dbReference>
<dbReference type="Pfam" id="PF13176">
    <property type="entry name" value="TPR_7"/>
    <property type="match status" value="1"/>
</dbReference>
<dbReference type="SUPFAM" id="SSF52540">
    <property type="entry name" value="P-loop containing nucleoside triphosphate hydrolases"/>
    <property type="match status" value="1"/>
</dbReference>
<evidence type="ECO:0000313" key="5">
    <source>
        <dbReference type="Proteomes" id="UP000184452"/>
    </source>
</evidence>
<feature type="repeat" description="TPR" evidence="1">
    <location>
        <begin position="626"/>
        <end position="659"/>
    </location>
</feature>
<dbReference type="SUPFAM" id="SSF48452">
    <property type="entry name" value="TPR-like"/>
    <property type="match status" value="1"/>
</dbReference>
<dbReference type="InterPro" id="IPR011990">
    <property type="entry name" value="TPR-like_helical_dom_sf"/>
</dbReference>
<proteinExistence type="predicted"/>
<dbReference type="PROSITE" id="PS50005">
    <property type="entry name" value="TPR"/>
    <property type="match status" value="3"/>
</dbReference>
<dbReference type="Gene3D" id="1.25.40.10">
    <property type="entry name" value="Tetratricopeptide repeat domain"/>
    <property type="match status" value="1"/>
</dbReference>
<dbReference type="SMART" id="SM00028">
    <property type="entry name" value="TPR"/>
    <property type="match status" value="5"/>
</dbReference>
<feature type="repeat" description="TPR" evidence="1">
    <location>
        <begin position="666"/>
        <end position="699"/>
    </location>
</feature>
<dbReference type="STRING" id="758803.SAMN05421803_1553"/>
<dbReference type="PANTHER" id="PTHR10098">
    <property type="entry name" value="RAPSYN-RELATED"/>
    <property type="match status" value="1"/>
</dbReference>
<protein>
    <submittedName>
        <fullName evidence="4">Tetratricopeptide repeat-containing protein</fullName>
    </submittedName>
</protein>
<keyword evidence="1" id="KW-0802">TPR repeat</keyword>
<organism evidence="4 5">
    <name type="scientific">Nocardiopsis flavescens</name>
    <dbReference type="NCBI Taxonomy" id="758803"/>
    <lineage>
        <taxon>Bacteria</taxon>
        <taxon>Bacillati</taxon>
        <taxon>Actinomycetota</taxon>
        <taxon>Actinomycetes</taxon>
        <taxon>Streptosporangiales</taxon>
        <taxon>Nocardiopsidaceae</taxon>
        <taxon>Nocardiopsis</taxon>
    </lineage>
</organism>
<dbReference type="Pfam" id="PF13424">
    <property type="entry name" value="TPR_12"/>
    <property type="match status" value="2"/>
</dbReference>
<dbReference type="AlphaFoldDB" id="A0A1M6WY09"/>
<keyword evidence="5" id="KW-1185">Reference proteome</keyword>
<sequence>MAGFGENRPRGLRGRKNRWMGPKRTPEGTPPGTARTANTVGGDVSGTAVQAERVEGGAGNTTTTNTTNVTHTTVVEQERGLPTALQGLPPLVGEFVGRDEQLRGLLDLVDPTTTGTGGGGAVVVSAVAGMGGVGKTALALRAAHAAWERGWFSAYLFVDLHGYTPGTDPLTGAGALDALLRQTGADLEDIPVQADQRAAFYRSALVDLSQDDARRRPVLVIADNAHHTDQVQHLFPGTGRHRLLVTSREALPLGGGGSLSLDTLTPEAAVKVLTGHLPPTDPRRQDDEGLEALAGRCGYLPLALTIAAALLARKTRLAPARLAVRLGELSKFTDGRHDLAAVFEASLTHRSAEERRVFALLGSNPGADISTVAAAAMVGLQVEDAEEVLEELAAAHLITTPAEGRWAMHDLVAAHARTLTPPATCAPRHGGGPEGTAPPADARERALERVLAFYTQTAAAADDHLRALPGDTPPEVFSSREQALAWLDTEIGNLLACVSTAHHTVMHLPFILATYLDLRRRFDDDIDAHTLARDLYHQTGDTHREAVAWNNLGKALRQVRRFDDAINAHTRAHDLHQQAGNAHGEAVAWSNLGLALAEVGRSDEAINAHTRAREAFHQAGDTHREAGAWGNLGTALQEVGRMEEAIDALTRARDLSRQVGDARGEAMAWNNLGLALREVGRVEEALEAFARDLAYCRQVGDGHGEAQTLHNVGVTLAGLGRVGEAVQALARAVELFEAAGDDHRAARAREALDQLRQDPGGEQES</sequence>
<dbReference type="PRINTS" id="PR00364">
    <property type="entry name" value="DISEASERSIST"/>
</dbReference>
<gene>
    <name evidence="4" type="ORF">SAMN05421803_1553</name>
</gene>
<dbReference type="PANTHER" id="PTHR10098:SF108">
    <property type="entry name" value="TETRATRICOPEPTIDE REPEAT PROTEIN 28"/>
    <property type="match status" value="1"/>
</dbReference>
<evidence type="ECO:0000313" key="4">
    <source>
        <dbReference type="EMBL" id="SHK98662.1"/>
    </source>
</evidence>
<dbReference type="InterPro" id="IPR019734">
    <property type="entry name" value="TPR_rpt"/>
</dbReference>
<accession>A0A1M6WY09</accession>
<dbReference type="EMBL" id="FQZK01000055">
    <property type="protein sequence ID" value="SHK98662.1"/>
    <property type="molecule type" value="Genomic_DNA"/>
</dbReference>
<evidence type="ECO:0000256" key="2">
    <source>
        <dbReference type="SAM" id="MobiDB-lite"/>
    </source>
</evidence>